<dbReference type="AlphaFoldDB" id="A0A2W7J4W6"/>
<accession>A0A2W7J4W6</accession>
<dbReference type="RefSeq" id="WP_211314097.1">
    <property type="nucleotide sequence ID" value="NZ_QKYU01000009.1"/>
</dbReference>
<reference evidence="2 3" key="1">
    <citation type="submission" date="2018-06" db="EMBL/GenBank/DDBJ databases">
        <title>Genomic Encyclopedia of Archaeal and Bacterial Type Strains, Phase II (KMG-II): from individual species to whole genera.</title>
        <authorList>
            <person name="Goeker M."/>
        </authorList>
    </citation>
    <scope>NUCLEOTIDE SEQUENCE [LARGE SCALE GENOMIC DNA]</scope>
    <source>
        <strain evidence="2 3">DSM 24525</strain>
    </source>
</reference>
<feature type="compositionally biased region" description="Pro residues" evidence="1">
    <location>
        <begin position="75"/>
        <end position="120"/>
    </location>
</feature>
<dbReference type="Proteomes" id="UP000249688">
    <property type="component" value="Unassembled WGS sequence"/>
</dbReference>
<organism evidence="2 3">
    <name type="scientific">Humitalea rosea</name>
    <dbReference type="NCBI Taxonomy" id="990373"/>
    <lineage>
        <taxon>Bacteria</taxon>
        <taxon>Pseudomonadati</taxon>
        <taxon>Pseudomonadota</taxon>
        <taxon>Alphaproteobacteria</taxon>
        <taxon>Acetobacterales</taxon>
        <taxon>Roseomonadaceae</taxon>
        <taxon>Humitalea</taxon>
    </lineage>
</organism>
<feature type="region of interest" description="Disordered" evidence="1">
    <location>
        <begin position="57"/>
        <end position="147"/>
    </location>
</feature>
<gene>
    <name evidence="2" type="ORF">C8P66_109163</name>
</gene>
<evidence type="ECO:0000256" key="1">
    <source>
        <dbReference type="SAM" id="MobiDB-lite"/>
    </source>
</evidence>
<keyword evidence="3" id="KW-1185">Reference proteome</keyword>
<comment type="caution">
    <text evidence="2">The sequence shown here is derived from an EMBL/GenBank/DDBJ whole genome shotgun (WGS) entry which is preliminary data.</text>
</comment>
<feature type="compositionally biased region" description="Polar residues" evidence="1">
    <location>
        <begin position="124"/>
        <end position="135"/>
    </location>
</feature>
<evidence type="ECO:0000313" key="2">
    <source>
        <dbReference type="EMBL" id="PZW46666.1"/>
    </source>
</evidence>
<evidence type="ECO:0000313" key="3">
    <source>
        <dbReference type="Proteomes" id="UP000249688"/>
    </source>
</evidence>
<protein>
    <submittedName>
        <fullName evidence="2">Uncharacterized protein</fullName>
    </submittedName>
</protein>
<dbReference type="EMBL" id="QKYU01000009">
    <property type="protein sequence ID" value="PZW46666.1"/>
    <property type="molecule type" value="Genomic_DNA"/>
</dbReference>
<name>A0A2W7J4W6_9PROT</name>
<proteinExistence type="predicted"/>
<sequence length="147" mass="15974">MITQLNPPLPLTTTRGPGLAHFIIDYGPEQHLLWVVFLDANGECWTVPNPEVRIPPNWSMRRRFNTERLVASDPTTPPEPTPPEAPPPEAPPPGPDLPEQSPPPVELPPLTPPMPSPPPLRMGRQNSFVDLSQLNGAGRASPAQASV</sequence>